<accession>A0AAV4RGZ6</accession>
<reference evidence="2 3" key="1">
    <citation type="submission" date="2021-06" db="EMBL/GenBank/DDBJ databases">
        <title>Caerostris darwini draft genome.</title>
        <authorList>
            <person name="Kono N."/>
            <person name="Arakawa K."/>
        </authorList>
    </citation>
    <scope>NUCLEOTIDE SEQUENCE [LARGE SCALE GENOMIC DNA]</scope>
</reference>
<gene>
    <name evidence="2" type="ORF">CDAR_274101</name>
</gene>
<proteinExistence type="predicted"/>
<dbReference type="AlphaFoldDB" id="A0AAV4RGZ6"/>
<comment type="caution">
    <text evidence="2">The sequence shown here is derived from an EMBL/GenBank/DDBJ whole genome shotgun (WGS) entry which is preliminary data.</text>
</comment>
<keyword evidence="3" id="KW-1185">Reference proteome</keyword>
<feature type="region of interest" description="Disordered" evidence="1">
    <location>
        <begin position="71"/>
        <end position="90"/>
    </location>
</feature>
<evidence type="ECO:0000313" key="2">
    <source>
        <dbReference type="EMBL" id="GIY19601.1"/>
    </source>
</evidence>
<organism evidence="2 3">
    <name type="scientific">Caerostris darwini</name>
    <dbReference type="NCBI Taxonomy" id="1538125"/>
    <lineage>
        <taxon>Eukaryota</taxon>
        <taxon>Metazoa</taxon>
        <taxon>Ecdysozoa</taxon>
        <taxon>Arthropoda</taxon>
        <taxon>Chelicerata</taxon>
        <taxon>Arachnida</taxon>
        <taxon>Araneae</taxon>
        <taxon>Araneomorphae</taxon>
        <taxon>Entelegynae</taxon>
        <taxon>Araneoidea</taxon>
        <taxon>Araneidae</taxon>
        <taxon>Caerostris</taxon>
    </lineage>
</organism>
<name>A0AAV4RGZ6_9ARAC</name>
<evidence type="ECO:0000313" key="3">
    <source>
        <dbReference type="Proteomes" id="UP001054837"/>
    </source>
</evidence>
<evidence type="ECO:0000256" key="1">
    <source>
        <dbReference type="SAM" id="MobiDB-lite"/>
    </source>
</evidence>
<dbReference type="EMBL" id="BPLQ01006056">
    <property type="protein sequence ID" value="GIY19601.1"/>
    <property type="molecule type" value="Genomic_DNA"/>
</dbReference>
<dbReference type="Proteomes" id="UP001054837">
    <property type="component" value="Unassembled WGS sequence"/>
</dbReference>
<sequence>MQMLVDNALCVTTFFRTYITVHKQWKGNQSILDKPGFGTIFKNMTDNKKKKRVHEGKIEFPIRENNGCFSLNPKTSAGRSDREKKAFHTKNRRFTNKERFHFEEASLSK</sequence>
<protein>
    <submittedName>
        <fullName evidence="2">Uncharacterized protein</fullName>
    </submittedName>
</protein>